<dbReference type="InterPro" id="IPR056443">
    <property type="entry name" value="AEP_C962R"/>
</dbReference>
<dbReference type="PANTHER" id="PTHR11772:SF2">
    <property type="entry name" value="ASPARAGINE SYNTHETASE [GLUTAMINE-HYDROLYZING]"/>
    <property type="match status" value="1"/>
</dbReference>
<sequence length="1362" mass="153970">MASPWHAWSASADKGLGEGSCYSGGSSSSSGPRQHRIRRLRPSGWPTCAAAAASALAAVLDVAQGCSFLATTREWDGINVTDVNEFMWRRGPDGTRCVRLRGLTACHNLLHMTGDMIPQPFVDEERGIVVIYNGEIYNYRELASTLQLGHEPRSDGEVVLPLYLRYGPSFARHLDGEFAVAIFDLLAGRVVLATDVFSTKPLWNYRHEEVKTRNEWIGFDLVKVGSEALVADLRGNIVVISGCITTVSPMRQQANFDVTVANADSSVVPPHPLAFIAPTSMSRYDGIRQCGTNSTVHEDGRITINFTKSLNPMVLHFSGWCFNASQDEPTAIEVAASGKEKLIGKEAVGTQFALAADEAHPPAFKRDGCIVCLQGKLKEATFGFSSAYHVGTLPEGCRPCREVRCLASLLRDNKDDPEDLFIEHSIALTLRPDGRISVQGGKVHSVDQKGNMRILQQKKKGRLCLDGIRFATIPGQPLETSVLLQAAATSSSGSRKAQNVKAMLGLGATKRTAACICQGDIVMLEGPLEWDSVRPLHDKQAICRLPRGYWPRRREIFFTRGGSDLEERRRVDIDRYGRIFCPEGSPGNLVELDGIIFMAAPDNKDLEPADENWDELKLQYNRAVVDVVSNSFDGHELLEQFVRRCNWQEWGLLAYQMSCHSSRKMLLPLGDQVVLHGWENGNQWNLDPREHRLFQDVLLPSMRDLGITSFQPLLQVSDLMFDKIASHIKMPAEDYKHLVMRRRRLQQSWAQTKETGLTYAYLKDLATEIVDQMFEHWDFKSQLQGSLTNDFRAPKSIEHMFRQPQRYGREEKEIRGKISQAELPRFEEIRQFFYLYETTSSNMTHCSLMGSQDPFTTTGKWHFPDSEDVQTQLFDNIAWLYDRGICQYISERQTPKFPFIEDFDIQCATNWKAPDPGKERPDPPDELLVTRPVRDANNKVTGSPGLLLEKRAWAVHMIYPNLEVLEVLVYSASGYNKGKELLKSSFHLVWPQLLVDGDRAPVLRYVTLGIFKKETSQLGSFLNKLQTQLLQLDKSNEWELVFDKTTMGRNGLRLPYSDKVSNVIKDPEDKRKVAAKVLARSKAFTTRVKENRISKAIGVIRFEFEKHPETGEDRLKEARWVKDEDSMSKSDWIRQGSCRRDMTSSSQTAMTPWQLGPEVLAMLPRKPGEKYYMEGEGEDRCWATHRPYPNIRRCQLEPNKFKEQFLANLATEQDALLVENPDLRSRLFGAWIAGEPATRAVWRTTAARQCNSKVPDWLWGRGRIRRPTEVMYSTKTGKIMVDGPDEEVSAIIRALEDFTEPDDHPIMPLFDIELMNRPSAVLLYSKCPAPQETVCNLCGDLPTSTDSQEFVAISQKLLEAAW</sequence>
<keyword evidence="2" id="KW-0067">ATP-binding</keyword>
<keyword evidence="1" id="KW-0547">Nucleotide-binding</keyword>
<dbReference type="InterPro" id="IPR017932">
    <property type="entry name" value="GATase_2_dom"/>
</dbReference>
<dbReference type="GO" id="GO:0004066">
    <property type="term" value="F:asparagine synthase (glutamine-hydrolyzing) activity"/>
    <property type="evidence" value="ECO:0007669"/>
    <property type="project" value="TreeGrafter"/>
</dbReference>
<dbReference type="Gene3D" id="3.60.20.10">
    <property type="entry name" value="Glutamine Phosphoribosylpyrophosphate, subunit 1, domain 1"/>
    <property type="match status" value="1"/>
</dbReference>
<feature type="domain" description="Glutamine amidotransferase type-2" evidence="3">
    <location>
        <begin position="66"/>
        <end position="279"/>
    </location>
</feature>
<dbReference type="Proteomes" id="UP000654075">
    <property type="component" value="Unassembled WGS sequence"/>
</dbReference>
<evidence type="ECO:0000313" key="5">
    <source>
        <dbReference type="Proteomes" id="UP000654075"/>
    </source>
</evidence>
<accession>A0A813FE87</accession>
<comment type="caution">
    <text evidence="4">The sequence shown here is derived from an EMBL/GenBank/DDBJ whole genome shotgun (WGS) entry which is preliminary data.</text>
</comment>
<evidence type="ECO:0000256" key="2">
    <source>
        <dbReference type="ARBA" id="ARBA00022840"/>
    </source>
</evidence>
<dbReference type="Pfam" id="PF13537">
    <property type="entry name" value="GATase_7"/>
    <property type="match status" value="1"/>
</dbReference>
<proteinExistence type="predicted"/>
<name>A0A813FE87_POLGL</name>
<evidence type="ECO:0000256" key="1">
    <source>
        <dbReference type="ARBA" id="ARBA00022741"/>
    </source>
</evidence>
<dbReference type="PANTHER" id="PTHR11772">
    <property type="entry name" value="ASPARAGINE SYNTHETASE"/>
    <property type="match status" value="1"/>
</dbReference>
<dbReference type="GO" id="GO:0006529">
    <property type="term" value="P:asparagine biosynthetic process"/>
    <property type="evidence" value="ECO:0007669"/>
    <property type="project" value="TreeGrafter"/>
</dbReference>
<evidence type="ECO:0000313" key="4">
    <source>
        <dbReference type="EMBL" id="CAE8612786.1"/>
    </source>
</evidence>
<dbReference type="Pfam" id="PF23162">
    <property type="entry name" value="AEP_C962R"/>
    <property type="match status" value="1"/>
</dbReference>
<dbReference type="InterPro" id="IPR029055">
    <property type="entry name" value="Ntn_hydrolases_N"/>
</dbReference>
<dbReference type="InterPro" id="IPR050795">
    <property type="entry name" value="Asn_Synthetase"/>
</dbReference>
<gene>
    <name evidence="4" type="ORF">PGLA1383_LOCUS30574</name>
</gene>
<dbReference type="GO" id="GO:0005524">
    <property type="term" value="F:ATP binding"/>
    <property type="evidence" value="ECO:0007669"/>
    <property type="project" value="UniProtKB-KW"/>
</dbReference>
<dbReference type="EMBL" id="CAJNNV010025161">
    <property type="protein sequence ID" value="CAE8612786.1"/>
    <property type="molecule type" value="Genomic_DNA"/>
</dbReference>
<organism evidence="4 5">
    <name type="scientific">Polarella glacialis</name>
    <name type="common">Dinoflagellate</name>
    <dbReference type="NCBI Taxonomy" id="89957"/>
    <lineage>
        <taxon>Eukaryota</taxon>
        <taxon>Sar</taxon>
        <taxon>Alveolata</taxon>
        <taxon>Dinophyceae</taxon>
        <taxon>Suessiales</taxon>
        <taxon>Suessiaceae</taxon>
        <taxon>Polarella</taxon>
    </lineage>
</organism>
<evidence type="ECO:0000259" key="3">
    <source>
        <dbReference type="PROSITE" id="PS51278"/>
    </source>
</evidence>
<dbReference type="SUPFAM" id="SSF56235">
    <property type="entry name" value="N-terminal nucleophile aminohydrolases (Ntn hydrolases)"/>
    <property type="match status" value="1"/>
</dbReference>
<dbReference type="PROSITE" id="PS51278">
    <property type="entry name" value="GATASE_TYPE_2"/>
    <property type="match status" value="1"/>
</dbReference>
<dbReference type="OrthoDB" id="431001at2759"/>
<dbReference type="GO" id="GO:0005829">
    <property type="term" value="C:cytosol"/>
    <property type="evidence" value="ECO:0007669"/>
    <property type="project" value="TreeGrafter"/>
</dbReference>
<protein>
    <recommendedName>
        <fullName evidence="3">Glutamine amidotransferase type-2 domain-containing protein</fullName>
    </recommendedName>
</protein>
<reference evidence="4" key="1">
    <citation type="submission" date="2021-02" db="EMBL/GenBank/DDBJ databases">
        <authorList>
            <person name="Dougan E. K."/>
            <person name="Rhodes N."/>
            <person name="Thang M."/>
            <person name="Chan C."/>
        </authorList>
    </citation>
    <scope>NUCLEOTIDE SEQUENCE</scope>
</reference>
<keyword evidence="5" id="KW-1185">Reference proteome</keyword>